<evidence type="ECO:0000313" key="3">
    <source>
        <dbReference type="Proteomes" id="UP000289340"/>
    </source>
</evidence>
<comment type="caution">
    <text evidence="2">The sequence shown here is derived from an EMBL/GenBank/DDBJ whole genome shotgun (WGS) entry which is preliminary data.</text>
</comment>
<name>A0A445HQE8_GLYSO</name>
<accession>A0A445HQE8</accession>
<keyword evidence="1" id="KW-1133">Transmembrane helix</keyword>
<keyword evidence="1" id="KW-0812">Transmembrane</keyword>
<evidence type="ECO:0000313" key="2">
    <source>
        <dbReference type="EMBL" id="RZB75625.1"/>
    </source>
</evidence>
<keyword evidence="1" id="KW-0472">Membrane</keyword>
<keyword evidence="3" id="KW-1185">Reference proteome</keyword>
<gene>
    <name evidence="2" type="ORF">D0Y65_034206</name>
</gene>
<dbReference type="EMBL" id="QZWG01000012">
    <property type="protein sequence ID" value="RZB75625.1"/>
    <property type="molecule type" value="Genomic_DNA"/>
</dbReference>
<dbReference type="AlphaFoldDB" id="A0A445HQE8"/>
<evidence type="ECO:0000256" key="1">
    <source>
        <dbReference type="SAM" id="Phobius"/>
    </source>
</evidence>
<feature type="transmembrane region" description="Helical" evidence="1">
    <location>
        <begin position="45"/>
        <end position="65"/>
    </location>
</feature>
<sequence>MAIRNSLAGRFLRRRSISGERLIEIESVEKVKLSNPIRSTKQKAALLYSSQQIAVYFIGFVMFIFRVKSSDSCILSAMEKKGAYRDDDGKPVVLECVREAERRIAGSQFMSHKVYPLTVFAFWVCMDCTKRSFGNRILLVLDASFDNYPLYSLP</sequence>
<dbReference type="Proteomes" id="UP000289340">
    <property type="component" value="Chromosome 12"/>
</dbReference>
<proteinExistence type="predicted"/>
<organism evidence="2 3">
    <name type="scientific">Glycine soja</name>
    <name type="common">Wild soybean</name>
    <dbReference type="NCBI Taxonomy" id="3848"/>
    <lineage>
        <taxon>Eukaryota</taxon>
        <taxon>Viridiplantae</taxon>
        <taxon>Streptophyta</taxon>
        <taxon>Embryophyta</taxon>
        <taxon>Tracheophyta</taxon>
        <taxon>Spermatophyta</taxon>
        <taxon>Magnoliopsida</taxon>
        <taxon>eudicotyledons</taxon>
        <taxon>Gunneridae</taxon>
        <taxon>Pentapetalae</taxon>
        <taxon>rosids</taxon>
        <taxon>fabids</taxon>
        <taxon>Fabales</taxon>
        <taxon>Fabaceae</taxon>
        <taxon>Papilionoideae</taxon>
        <taxon>50 kb inversion clade</taxon>
        <taxon>NPAAA clade</taxon>
        <taxon>indigoferoid/millettioid clade</taxon>
        <taxon>Phaseoleae</taxon>
        <taxon>Glycine</taxon>
        <taxon>Glycine subgen. Soja</taxon>
    </lineage>
</organism>
<reference evidence="2 3" key="1">
    <citation type="submission" date="2018-09" db="EMBL/GenBank/DDBJ databases">
        <title>A high-quality reference genome of wild soybean provides a powerful tool to mine soybean genomes.</title>
        <authorList>
            <person name="Xie M."/>
            <person name="Chung C.Y.L."/>
            <person name="Li M.-W."/>
            <person name="Wong F.-L."/>
            <person name="Chan T.-F."/>
            <person name="Lam H.-M."/>
        </authorList>
    </citation>
    <scope>NUCLEOTIDE SEQUENCE [LARGE SCALE GENOMIC DNA]</scope>
    <source>
        <strain evidence="3">cv. W05</strain>
        <tissue evidence="2">Hypocotyl of etiolated seedlings</tissue>
    </source>
</reference>
<protein>
    <submittedName>
        <fullName evidence="2">Uncharacterized protein</fullName>
    </submittedName>
</protein>